<dbReference type="EMBL" id="LDSL01000145">
    <property type="protein sequence ID" value="KTT15377.1"/>
    <property type="molecule type" value="Genomic_DNA"/>
</dbReference>
<dbReference type="GO" id="GO:0000160">
    <property type="term" value="P:phosphorelay signal transduction system"/>
    <property type="evidence" value="ECO:0007669"/>
    <property type="project" value="InterPro"/>
</dbReference>
<evidence type="ECO:0000313" key="5">
    <source>
        <dbReference type="Proteomes" id="UP000072741"/>
    </source>
</evidence>
<dbReference type="PANTHER" id="PTHR44591">
    <property type="entry name" value="STRESS RESPONSE REGULATOR PROTEIN 1"/>
    <property type="match status" value="1"/>
</dbReference>
<dbReference type="SUPFAM" id="SSF52172">
    <property type="entry name" value="CheY-like"/>
    <property type="match status" value="1"/>
</dbReference>
<dbReference type="Pfam" id="PF00072">
    <property type="entry name" value="Response_reg"/>
    <property type="match status" value="1"/>
</dbReference>
<protein>
    <submittedName>
        <fullName evidence="4">Chemotaxis protein CheY</fullName>
    </submittedName>
</protein>
<reference evidence="4 5" key="1">
    <citation type="journal article" date="2016" name="Front. Microbiol.">
        <title>Genomic Resource of Rice Seed Associated Bacteria.</title>
        <authorList>
            <person name="Midha S."/>
            <person name="Bansal K."/>
            <person name="Sharma S."/>
            <person name="Kumar N."/>
            <person name="Patil P.P."/>
            <person name="Chaudhry V."/>
            <person name="Patil P.B."/>
        </authorList>
    </citation>
    <scope>NUCLEOTIDE SEQUENCE [LARGE SCALE GENOMIC DNA]</scope>
    <source>
        <strain evidence="4 5">NS331</strain>
    </source>
</reference>
<feature type="modified residue" description="4-aspartylphosphate" evidence="2">
    <location>
        <position position="58"/>
    </location>
</feature>
<comment type="caution">
    <text evidence="4">The sequence shown here is derived from an EMBL/GenBank/DDBJ whole genome shotgun (WGS) entry which is preliminary data.</text>
</comment>
<sequence length="126" mass="13906">MAALRIFIVEDNPTIRDSLIPTLEDLTDAEIVGLAEGEDEAVRWMQAHPGGWDLAIVDLFLRQGSGLGVLRRGRSGGARQSMVVLTNYATTDMRRRCSEAGADRVFDKSNDLDAFFDYCNAQAPSR</sequence>
<dbReference type="InterPro" id="IPR050595">
    <property type="entry name" value="Bact_response_regulator"/>
</dbReference>
<evidence type="ECO:0000256" key="1">
    <source>
        <dbReference type="ARBA" id="ARBA00022553"/>
    </source>
</evidence>
<dbReference type="Proteomes" id="UP000072741">
    <property type="component" value="Unassembled WGS sequence"/>
</dbReference>
<proteinExistence type="predicted"/>
<evidence type="ECO:0000313" key="4">
    <source>
        <dbReference type="EMBL" id="KTT15377.1"/>
    </source>
</evidence>
<keyword evidence="1 2" id="KW-0597">Phosphoprotein</keyword>
<dbReference type="InterPro" id="IPR001789">
    <property type="entry name" value="Sig_transdc_resp-reg_receiver"/>
</dbReference>
<dbReference type="OrthoDB" id="8562345at2"/>
<dbReference type="PATRIC" id="fig|433924.3.peg.1218"/>
<feature type="domain" description="Response regulatory" evidence="3">
    <location>
        <begin position="5"/>
        <end position="123"/>
    </location>
</feature>
<evidence type="ECO:0000256" key="2">
    <source>
        <dbReference type="PROSITE-ProRule" id="PRU00169"/>
    </source>
</evidence>
<evidence type="ECO:0000259" key="3">
    <source>
        <dbReference type="PROSITE" id="PS50110"/>
    </source>
</evidence>
<dbReference type="SMART" id="SM00448">
    <property type="entry name" value="REC"/>
    <property type="match status" value="1"/>
</dbReference>
<gene>
    <name evidence="4" type="ORF">NS331_20925</name>
</gene>
<dbReference type="RefSeq" id="WP_058643875.1">
    <property type="nucleotide sequence ID" value="NZ_LDSL01000145.1"/>
</dbReference>
<keyword evidence="5" id="KW-1185">Reference proteome</keyword>
<name>A0A147GNA8_9BURK</name>
<dbReference type="AlphaFoldDB" id="A0A147GNA8"/>
<dbReference type="CDD" id="cd00156">
    <property type="entry name" value="REC"/>
    <property type="match status" value="1"/>
</dbReference>
<dbReference type="Gene3D" id="3.40.50.2300">
    <property type="match status" value="1"/>
</dbReference>
<accession>A0A147GNA8</accession>
<dbReference type="InterPro" id="IPR011006">
    <property type="entry name" value="CheY-like_superfamily"/>
</dbReference>
<dbReference type="PANTHER" id="PTHR44591:SF3">
    <property type="entry name" value="RESPONSE REGULATORY DOMAIN-CONTAINING PROTEIN"/>
    <property type="match status" value="1"/>
</dbReference>
<organism evidence="4 5">
    <name type="scientific">Pseudacidovorax intermedius</name>
    <dbReference type="NCBI Taxonomy" id="433924"/>
    <lineage>
        <taxon>Bacteria</taxon>
        <taxon>Pseudomonadati</taxon>
        <taxon>Pseudomonadota</taxon>
        <taxon>Betaproteobacteria</taxon>
        <taxon>Burkholderiales</taxon>
        <taxon>Comamonadaceae</taxon>
        <taxon>Pseudacidovorax</taxon>
    </lineage>
</organism>
<dbReference type="PROSITE" id="PS50110">
    <property type="entry name" value="RESPONSE_REGULATORY"/>
    <property type="match status" value="1"/>
</dbReference>